<dbReference type="AlphaFoldDB" id="A0A9J6B3S3"/>
<reference evidence="1 2" key="1">
    <citation type="submission" date="2020-09" db="EMBL/GenBank/DDBJ databases">
        <title>De no assembly of potato wild relative species, Solanum commersonii.</title>
        <authorList>
            <person name="Cho K."/>
        </authorList>
    </citation>
    <scope>NUCLEOTIDE SEQUENCE [LARGE SCALE GENOMIC DNA]</scope>
    <source>
        <strain evidence="1">LZ3.2</strain>
        <tissue evidence="1">Leaf</tissue>
    </source>
</reference>
<protein>
    <submittedName>
        <fullName evidence="1">Uncharacterized protein</fullName>
    </submittedName>
</protein>
<evidence type="ECO:0000313" key="1">
    <source>
        <dbReference type="EMBL" id="KAG5631397.1"/>
    </source>
</evidence>
<organism evidence="1 2">
    <name type="scientific">Solanum commersonii</name>
    <name type="common">Commerson's wild potato</name>
    <name type="synonym">Commerson's nightshade</name>
    <dbReference type="NCBI Taxonomy" id="4109"/>
    <lineage>
        <taxon>Eukaryota</taxon>
        <taxon>Viridiplantae</taxon>
        <taxon>Streptophyta</taxon>
        <taxon>Embryophyta</taxon>
        <taxon>Tracheophyta</taxon>
        <taxon>Spermatophyta</taxon>
        <taxon>Magnoliopsida</taxon>
        <taxon>eudicotyledons</taxon>
        <taxon>Gunneridae</taxon>
        <taxon>Pentapetalae</taxon>
        <taxon>asterids</taxon>
        <taxon>lamiids</taxon>
        <taxon>Solanales</taxon>
        <taxon>Solanaceae</taxon>
        <taxon>Solanoideae</taxon>
        <taxon>Solaneae</taxon>
        <taxon>Solanum</taxon>
    </lineage>
</organism>
<dbReference type="Proteomes" id="UP000824120">
    <property type="component" value="Chromosome 1"/>
</dbReference>
<keyword evidence="2" id="KW-1185">Reference proteome</keyword>
<name>A0A9J6B3S3_SOLCO</name>
<gene>
    <name evidence="1" type="ORF">H5410_003114</name>
</gene>
<proteinExistence type="predicted"/>
<accession>A0A9J6B3S3</accession>
<dbReference type="EMBL" id="JACXVP010000001">
    <property type="protein sequence ID" value="KAG5631397.1"/>
    <property type="molecule type" value="Genomic_DNA"/>
</dbReference>
<comment type="caution">
    <text evidence="1">The sequence shown here is derived from an EMBL/GenBank/DDBJ whole genome shotgun (WGS) entry which is preliminary data.</text>
</comment>
<sequence length="83" mass="9587">MNSGLESKLYLSTPLCFVCICSIDIDTPHRVEYIVVDKNDGSPNNSPFQSLVLVERKVFGKKRKIIRLNSKMMRNDYCFELID</sequence>
<evidence type="ECO:0000313" key="2">
    <source>
        <dbReference type="Proteomes" id="UP000824120"/>
    </source>
</evidence>